<evidence type="ECO:0000313" key="1">
    <source>
        <dbReference type="EMBL" id="OQB41250.1"/>
    </source>
</evidence>
<accession>A0A1V5ZLW0</accession>
<dbReference type="AlphaFoldDB" id="A0A1V5ZLW0"/>
<sequence length="157" mass="17188">MRLQSVNLILIAHSSILIPHSNLQSPVAQTSHFLALFRTLKSSKLSNLASFLLCTNKNGCSLCKNMFDTLSHSCKSMALTHPAVFHIALISEAGNSNPRHCSVTIATLSPSETAKTAAIFSFASNFITIVGNFLNFKIKSLFIFLILLSFVRNNRCS</sequence>
<dbReference type="EMBL" id="MWDB01000020">
    <property type="protein sequence ID" value="OQB41250.1"/>
    <property type="molecule type" value="Genomic_DNA"/>
</dbReference>
<reference evidence="1" key="1">
    <citation type="submission" date="2017-02" db="EMBL/GenBank/DDBJ databases">
        <title>Delving into the versatile metabolic prowess of the omnipresent phylum Bacteroidetes.</title>
        <authorList>
            <person name="Nobu M.K."/>
            <person name="Mei R."/>
            <person name="Narihiro T."/>
            <person name="Kuroda K."/>
            <person name="Liu W.-T."/>
        </authorList>
    </citation>
    <scope>NUCLEOTIDE SEQUENCE</scope>
    <source>
        <strain evidence="1">ADurb.Bin160</strain>
    </source>
</reference>
<protein>
    <submittedName>
        <fullName evidence="1">Uncharacterized protein</fullName>
    </submittedName>
</protein>
<proteinExistence type="predicted"/>
<name>A0A1V5ZLW0_9BACT</name>
<organism evidence="1">
    <name type="scientific">candidate division CPR1 bacterium ADurb.Bin160</name>
    <dbReference type="NCBI Taxonomy" id="1852826"/>
    <lineage>
        <taxon>Bacteria</taxon>
        <taxon>candidate division CPR1</taxon>
    </lineage>
</organism>
<dbReference type="Proteomes" id="UP000485621">
    <property type="component" value="Unassembled WGS sequence"/>
</dbReference>
<gene>
    <name evidence="1" type="ORF">BWY04_00929</name>
</gene>
<comment type="caution">
    <text evidence="1">The sequence shown here is derived from an EMBL/GenBank/DDBJ whole genome shotgun (WGS) entry which is preliminary data.</text>
</comment>